<evidence type="ECO:0000259" key="7">
    <source>
        <dbReference type="PROSITE" id="PS51724"/>
    </source>
</evidence>
<proteinExistence type="inferred from homology"/>
<keyword evidence="4" id="KW-0472">Membrane</keyword>
<dbReference type="SUPFAM" id="SSF50685">
    <property type="entry name" value="Barwin-like endoglucanases"/>
    <property type="match status" value="1"/>
</dbReference>
<dbReference type="PANTHER" id="PTHR34183:SF1">
    <property type="entry name" value="ENDOLYTIC PEPTIDOGLYCAN TRANSGLYCOSYLASE RLPA"/>
    <property type="match status" value="1"/>
</dbReference>
<feature type="region of interest" description="Disordered" evidence="6">
    <location>
        <begin position="313"/>
        <end position="340"/>
    </location>
</feature>
<keyword evidence="4" id="KW-1003">Cell membrane</keyword>
<evidence type="ECO:0000256" key="5">
    <source>
        <dbReference type="RuleBase" id="RU003495"/>
    </source>
</evidence>
<dbReference type="Pfam" id="PF05036">
    <property type="entry name" value="SPOR"/>
    <property type="match status" value="1"/>
</dbReference>
<dbReference type="InterPro" id="IPR012997">
    <property type="entry name" value="RplA"/>
</dbReference>
<feature type="region of interest" description="Disordered" evidence="6">
    <location>
        <begin position="253"/>
        <end position="272"/>
    </location>
</feature>
<comment type="subcellular location">
    <subcellularLocation>
        <location evidence="4">Cell membrane</location>
        <topology evidence="4">Lipid-anchor</topology>
    </subcellularLocation>
</comment>
<comment type="similarity">
    <text evidence="4 5">Belongs to the RlpA family.</text>
</comment>
<dbReference type="InterPro" id="IPR036908">
    <property type="entry name" value="RlpA-like_sf"/>
</dbReference>
<sequence length="432" mass="43026">MIRSGGFRAGGRLLVAALALAILLAGCGSAPRKGGGGGGGYYKDDGPEANPPSNLDQVPDPLPAVEPLASGANRPYVIFGKRYVPDITLQPYRERGIASWYGRKFNGARTSNGEIYDMYAMTAAHPTLPIPSYARVTRVSTGKSVLVRVNDRGPFHDGRIIDLSYTAAYKLGILGPGSAEVVVERLLPDEIARIRAERSGEPALAAAPAAPAAPLASSTMTASMASPATASSAVASSATALPAAASPAAAVAASGAGPAAGGGPGDDGDAVASALPVAMSPSTTRVSELAPMPAPAGRAAPAIAAAPGTAAPASALSPAGAATPATPAAPPVSTAAAPPATPLAAPGADTAFASPAGGVFLQLGAFSGERNAEDLLAKVRAQVGAWTEPMRIVTIGNLHRIHVGPYASRESALAAARVLQARTDIIPVIVAR</sequence>
<gene>
    <name evidence="4" type="primary">rlpA</name>
    <name evidence="8" type="ORF">GCM10023144_33840</name>
</gene>
<comment type="caution">
    <text evidence="8">The sequence shown here is derived from an EMBL/GenBank/DDBJ whole genome shotgun (WGS) entry which is preliminary data.</text>
</comment>
<dbReference type="PROSITE" id="PS51724">
    <property type="entry name" value="SPOR"/>
    <property type="match status" value="1"/>
</dbReference>
<comment type="function">
    <text evidence="4">Lytic transglycosylase with a strong preference for naked glycan strands that lack stem peptides.</text>
</comment>
<dbReference type="Proteomes" id="UP001501671">
    <property type="component" value="Unassembled WGS sequence"/>
</dbReference>
<evidence type="ECO:0000313" key="9">
    <source>
        <dbReference type="Proteomes" id="UP001501671"/>
    </source>
</evidence>
<keyword evidence="4" id="KW-0564">Palmitate</keyword>
<keyword evidence="2 4" id="KW-0456">Lyase</keyword>
<keyword evidence="1" id="KW-0732">Signal</keyword>
<dbReference type="Pfam" id="PF03330">
    <property type="entry name" value="DPBB_1"/>
    <property type="match status" value="1"/>
</dbReference>
<dbReference type="InterPro" id="IPR034718">
    <property type="entry name" value="RlpA"/>
</dbReference>
<dbReference type="HAMAP" id="MF_02071">
    <property type="entry name" value="RlpA"/>
    <property type="match status" value="1"/>
</dbReference>
<dbReference type="NCBIfam" id="TIGR00413">
    <property type="entry name" value="rlpA"/>
    <property type="match status" value="1"/>
</dbReference>
<dbReference type="EC" id="4.2.2.-" evidence="4"/>
<keyword evidence="4" id="KW-0449">Lipoprotein</keyword>
<dbReference type="InterPro" id="IPR007730">
    <property type="entry name" value="SPOR-like_dom"/>
</dbReference>
<evidence type="ECO:0000256" key="2">
    <source>
        <dbReference type="ARBA" id="ARBA00023239"/>
    </source>
</evidence>
<evidence type="ECO:0000313" key="8">
    <source>
        <dbReference type="EMBL" id="GAA4337724.1"/>
    </source>
</evidence>
<evidence type="ECO:0000256" key="6">
    <source>
        <dbReference type="SAM" id="MobiDB-lite"/>
    </source>
</evidence>
<organism evidence="8 9">
    <name type="scientific">Pigmentiphaga soli</name>
    <dbReference type="NCBI Taxonomy" id="1007095"/>
    <lineage>
        <taxon>Bacteria</taxon>
        <taxon>Pseudomonadati</taxon>
        <taxon>Pseudomonadota</taxon>
        <taxon>Betaproteobacteria</taxon>
        <taxon>Burkholderiales</taxon>
        <taxon>Alcaligenaceae</taxon>
        <taxon>Pigmentiphaga</taxon>
    </lineage>
</organism>
<dbReference type="Gene3D" id="3.30.70.1070">
    <property type="entry name" value="Sporulation related repeat"/>
    <property type="match status" value="1"/>
</dbReference>
<reference evidence="9" key="1">
    <citation type="journal article" date="2019" name="Int. J. Syst. Evol. Microbiol.">
        <title>The Global Catalogue of Microorganisms (GCM) 10K type strain sequencing project: providing services to taxonomists for standard genome sequencing and annotation.</title>
        <authorList>
            <consortium name="The Broad Institute Genomics Platform"/>
            <consortium name="The Broad Institute Genome Sequencing Center for Infectious Disease"/>
            <person name="Wu L."/>
            <person name="Ma J."/>
        </authorList>
    </citation>
    <scope>NUCLEOTIDE SEQUENCE [LARGE SCALE GENOMIC DNA]</scope>
    <source>
        <strain evidence="9">JCM 17666</strain>
    </source>
</reference>
<evidence type="ECO:0000256" key="3">
    <source>
        <dbReference type="ARBA" id="ARBA00023316"/>
    </source>
</evidence>
<evidence type="ECO:0000256" key="4">
    <source>
        <dbReference type="HAMAP-Rule" id="MF_02071"/>
    </source>
</evidence>
<feature type="domain" description="SPOR" evidence="7">
    <location>
        <begin position="353"/>
        <end position="432"/>
    </location>
</feature>
<dbReference type="CDD" id="cd22268">
    <property type="entry name" value="DPBB_RlpA-like"/>
    <property type="match status" value="1"/>
</dbReference>
<dbReference type="PANTHER" id="PTHR34183">
    <property type="entry name" value="ENDOLYTIC PEPTIDOGLYCAN TRANSGLYCOSYLASE RLPA"/>
    <property type="match status" value="1"/>
</dbReference>
<name>A0ABP8HD47_9BURK</name>
<keyword evidence="3 4" id="KW-0961">Cell wall biogenesis/degradation</keyword>
<evidence type="ECO:0000256" key="1">
    <source>
        <dbReference type="ARBA" id="ARBA00022729"/>
    </source>
</evidence>
<keyword evidence="9" id="KW-1185">Reference proteome</keyword>
<dbReference type="InterPro" id="IPR009009">
    <property type="entry name" value="RlpA-like_DPBB"/>
</dbReference>
<dbReference type="Gene3D" id="2.40.40.10">
    <property type="entry name" value="RlpA-like domain"/>
    <property type="match status" value="1"/>
</dbReference>
<dbReference type="InterPro" id="IPR036680">
    <property type="entry name" value="SPOR-like_sf"/>
</dbReference>
<dbReference type="SUPFAM" id="SSF110997">
    <property type="entry name" value="Sporulation related repeat"/>
    <property type="match status" value="1"/>
</dbReference>
<feature type="region of interest" description="Disordered" evidence="6">
    <location>
        <begin position="32"/>
        <end position="60"/>
    </location>
</feature>
<accession>A0ABP8HD47</accession>
<dbReference type="EMBL" id="BAABFO010000017">
    <property type="protein sequence ID" value="GAA4337724.1"/>
    <property type="molecule type" value="Genomic_DNA"/>
</dbReference>
<protein>
    <recommendedName>
        <fullName evidence="4">Endolytic peptidoglycan transglycosylase RlpA</fullName>
        <ecNumber evidence="4">4.2.2.-</ecNumber>
    </recommendedName>
</protein>
<dbReference type="PROSITE" id="PS51257">
    <property type="entry name" value="PROKAR_LIPOPROTEIN"/>
    <property type="match status" value="1"/>
</dbReference>